<dbReference type="GO" id="GO:0047617">
    <property type="term" value="F:fatty acyl-CoA hydrolase activity"/>
    <property type="evidence" value="ECO:0007669"/>
    <property type="project" value="TreeGrafter"/>
</dbReference>
<dbReference type="EMBL" id="CP015453">
    <property type="protein sequence ID" value="AWH95001.1"/>
    <property type="molecule type" value="Genomic_DNA"/>
</dbReference>
<dbReference type="PANTHER" id="PTHR31793">
    <property type="entry name" value="4-HYDROXYBENZOYL-COA THIOESTERASE FAMILY MEMBER"/>
    <property type="match status" value="1"/>
</dbReference>
<name>A0AAD0JSI7_9ACTN</name>
<dbReference type="CDD" id="cd00586">
    <property type="entry name" value="4HBT"/>
    <property type="match status" value="1"/>
</dbReference>
<dbReference type="InterPro" id="IPR029069">
    <property type="entry name" value="HotDog_dom_sf"/>
</dbReference>
<proteinExistence type="predicted"/>
<dbReference type="Gene3D" id="3.10.129.10">
    <property type="entry name" value="Hotdog Thioesterase"/>
    <property type="match status" value="1"/>
</dbReference>
<dbReference type="Proteomes" id="UP000244903">
    <property type="component" value="Chromosome"/>
</dbReference>
<dbReference type="InterPro" id="IPR050563">
    <property type="entry name" value="4-hydroxybenzoyl-CoA_TE"/>
</dbReference>
<dbReference type="KEGG" id="dpc:A6048_05335"/>
<dbReference type="AlphaFoldDB" id="A0AAD0JSI7"/>
<sequence length="153" mass="17060">MSPGEQTPDRGTFRCTLQVRWADFDQFGHVNNVKYIEYAQEARILFVRSRFGPFGLGNLPQVVRRVEIDHLRPVLRDSTSVDVEIEVEHVGTTSYQIRQTIFDAAGEVCCTLRVVMVAYDSSTSTAVEIPTGVRHVLEAAHQPAAITDEGPAE</sequence>
<evidence type="ECO:0008006" key="3">
    <source>
        <dbReference type="Google" id="ProtNLM"/>
    </source>
</evidence>
<organism evidence="1 2">
    <name type="scientific">Dietzia psychralcaliphila</name>
    <dbReference type="NCBI Taxonomy" id="139021"/>
    <lineage>
        <taxon>Bacteria</taxon>
        <taxon>Bacillati</taxon>
        <taxon>Actinomycetota</taxon>
        <taxon>Actinomycetes</taxon>
        <taxon>Mycobacteriales</taxon>
        <taxon>Dietziaceae</taxon>
        <taxon>Dietzia</taxon>
    </lineage>
</organism>
<accession>A0AAD0JSI7</accession>
<dbReference type="Pfam" id="PF13279">
    <property type="entry name" value="4HBT_2"/>
    <property type="match status" value="1"/>
</dbReference>
<dbReference type="SUPFAM" id="SSF54637">
    <property type="entry name" value="Thioesterase/thiol ester dehydrase-isomerase"/>
    <property type="match status" value="1"/>
</dbReference>
<reference evidence="1 2" key="1">
    <citation type="submission" date="2016-04" db="EMBL/GenBank/DDBJ databases">
        <title>Complete genome sequence of the haloalkaliphilic hydrocarbon-degrading bacterium Dietzia psychralcaliphila ILA-1T, isolated from a drain of a fish product-processing plant.</title>
        <authorList>
            <person name="Zhao J."/>
            <person name="Hu B."/>
            <person name="Geng S."/>
            <person name="Nie Y."/>
            <person name="Tang Y."/>
        </authorList>
    </citation>
    <scope>NUCLEOTIDE SEQUENCE [LARGE SCALE GENOMIC DNA]</scope>
    <source>
        <strain evidence="1 2">ILA-1</strain>
    </source>
</reference>
<keyword evidence="2" id="KW-1185">Reference proteome</keyword>
<evidence type="ECO:0000313" key="1">
    <source>
        <dbReference type="EMBL" id="AWH95001.1"/>
    </source>
</evidence>
<dbReference type="PANTHER" id="PTHR31793:SF24">
    <property type="entry name" value="LONG-CHAIN ACYL-COA THIOESTERASE FADM"/>
    <property type="match status" value="1"/>
</dbReference>
<gene>
    <name evidence="1" type="ORF">A6048_05335</name>
</gene>
<evidence type="ECO:0000313" key="2">
    <source>
        <dbReference type="Proteomes" id="UP000244903"/>
    </source>
</evidence>
<protein>
    <recommendedName>
        <fullName evidence="3">Acyl-CoA thioester hydrolase</fullName>
    </recommendedName>
</protein>
<dbReference type="RefSeq" id="WP_107748125.1">
    <property type="nucleotide sequence ID" value="NZ_CP015453.1"/>
</dbReference>